<organism evidence="2 3">
    <name type="scientific">Globodera rostochiensis</name>
    <name type="common">Golden nematode worm</name>
    <name type="synonym">Heterodera rostochiensis</name>
    <dbReference type="NCBI Taxonomy" id="31243"/>
    <lineage>
        <taxon>Eukaryota</taxon>
        <taxon>Metazoa</taxon>
        <taxon>Ecdysozoa</taxon>
        <taxon>Nematoda</taxon>
        <taxon>Chromadorea</taxon>
        <taxon>Rhabditida</taxon>
        <taxon>Tylenchina</taxon>
        <taxon>Tylenchomorpha</taxon>
        <taxon>Tylenchoidea</taxon>
        <taxon>Heteroderidae</taxon>
        <taxon>Heteroderinae</taxon>
        <taxon>Globodera</taxon>
    </lineage>
</organism>
<evidence type="ECO:0000313" key="3">
    <source>
        <dbReference type="WBParaSite" id="Gr19_v10_g1112.t1"/>
    </source>
</evidence>
<evidence type="ECO:0000256" key="1">
    <source>
        <dbReference type="SAM" id="MobiDB-lite"/>
    </source>
</evidence>
<dbReference type="WBParaSite" id="Gr19_v10_g1112.t1">
    <property type="protein sequence ID" value="Gr19_v10_g1112.t1"/>
    <property type="gene ID" value="Gr19_v10_g1112"/>
</dbReference>
<evidence type="ECO:0000313" key="2">
    <source>
        <dbReference type="Proteomes" id="UP000887572"/>
    </source>
</evidence>
<dbReference type="Proteomes" id="UP000887572">
    <property type="component" value="Unplaced"/>
</dbReference>
<protein>
    <submittedName>
        <fullName evidence="3">BED-type domain-containing protein</fullName>
    </submittedName>
</protein>
<sequence length="311" mass="35453">MAQPIFTQLFKIAPPSTAAPMEPLSIAEFGLESDDTQISSLLMTPSTQDKRKTCSKDGTGTNYKFQFDPSIHSTTNWTQSQRYGQYFDILCENGSATTFVVCKTCRVRFAKRSTESLKSHATEHGFNLGTKEEVGDEQQQQMEQGRKKGGKKVHSEFKFDPNIHSTAEWAQSAVYGQHFKILLENGRPTDCVLCKICRIRFNKRSTDSMRLHLAKHREKCEVDTKSAMDASLAKFIAYTGQPATLVENASFLDFLRHFELHCHQRRELGESVDPTFVLPPASQMNERHSQIVNQGFYQLSRSLYHHHNQQH</sequence>
<keyword evidence="2" id="KW-1185">Reference proteome</keyword>
<proteinExistence type="predicted"/>
<reference evidence="3" key="1">
    <citation type="submission" date="2022-11" db="UniProtKB">
        <authorList>
            <consortium name="WormBaseParasite"/>
        </authorList>
    </citation>
    <scope>IDENTIFICATION</scope>
</reference>
<accession>A0A914GWS3</accession>
<dbReference type="AlphaFoldDB" id="A0A914GWS3"/>
<name>A0A914GWS3_GLORO</name>
<feature type="region of interest" description="Disordered" evidence="1">
    <location>
        <begin position="120"/>
        <end position="153"/>
    </location>
</feature>